<reference evidence="11 12" key="1">
    <citation type="journal article" date="2015" name="Genome Biol.">
        <title>Comparative genomics of Steinernema reveals deeply conserved gene regulatory networks.</title>
        <authorList>
            <person name="Dillman A.R."/>
            <person name="Macchietto M."/>
            <person name="Porter C.F."/>
            <person name="Rogers A."/>
            <person name="Williams B."/>
            <person name="Antoshechkin I."/>
            <person name="Lee M.M."/>
            <person name="Goodwin Z."/>
            <person name="Lu X."/>
            <person name="Lewis E.E."/>
            <person name="Goodrich-Blair H."/>
            <person name="Stock S.P."/>
            <person name="Adams B.J."/>
            <person name="Sternberg P.W."/>
            <person name="Mortazavi A."/>
        </authorList>
    </citation>
    <scope>NUCLEOTIDE SEQUENCE [LARGE SCALE GENOMIC DNA]</scope>
    <source>
        <strain evidence="11 12">ALL</strain>
    </source>
</reference>
<keyword evidence="5 10" id="KW-0256">Endoplasmic reticulum</keyword>
<dbReference type="GO" id="GO:0032366">
    <property type="term" value="P:intracellular sterol transport"/>
    <property type="evidence" value="ECO:0007669"/>
    <property type="project" value="UniProtKB-UniRule"/>
</dbReference>
<keyword evidence="6" id="KW-1133">Transmembrane helix</keyword>
<evidence type="ECO:0000256" key="9">
    <source>
        <dbReference type="ARBA" id="ARBA00023136"/>
    </source>
</evidence>
<dbReference type="STRING" id="34508.A0A4U5NV15"/>
<evidence type="ECO:0000256" key="8">
    <source>
        <dbReference type="ARBA" id="ARBA00023098"/>
    </source>
</evidence>
<dbReference type="GO" id="GO:0005794">
    <property type="term" value="C:Golgi apparatus"/>
    <property type="evidence" value="ECO:0007669"/>
    <property type="project" value="TreeGrafter"/>
</dbReference>
<proteinExistence type="inferred from homology"/>
<keyword evidence="9" id="KW-0472">Membrane</keyword>
<dbReference type="PANTHER" id="PTHR14467:SF0">
    <property type="entry name" value="PROTEIN ARV1"/>
    <property type="match status" value="1"/>
</dbReference>
<evidence type="ECO:0000256" key="6">
    <source>
        <dbReference type="ARBA" id="ARBA00022989"/>
    </source>
</evidence>
<reference evidence="11 12" key="2">
    <citation type="journal article" date="2019" name="G3 (Bethesda)">
        <title>Hybrid Assembly of the Genome of the Entomopathogenic Nematode Steinernema carpocapsae Identifies the X-Chromosome.</title>
        <authorList>
            <person name="Serra L."/>
            <person name="Macchietto M."/>
            <person name="Macias-Munoz A."/>
            <person name="McGill C.J."/>
            <person name="Rodriguez I.M."/>
            <person name="Rodriguez B."/>
            <person name="Murad R."/>
            <person name="Mortazavi A."/>
        </authorList>
    </citation>
    <scope>NUCLEOTIDE SEQUENCE [LARGE SCALE GENOMIC DNA]</scope>
    <source>
        <strain evidence="11 12">ALL</strain>
    </source>
</reference>
<dbReference type="GO" id="GO:0016125">
    <property type="term" value="P:sterol metabolic process"/>
    <property type="evidence" value="ECO:0007669"/>
    <property type="project" value="UniProtKB-UniRule"/>
</dbReference>
<comment type="caution">
    <text evidence="11">The sequence shown here is derived from an EMBL/GenBank/DDBJ whole genome shotgun (WGS) entry which is preliminary data.</text>
</comment>
<name>A0A4U5NV15_STECR</name>
<dbReference type="InterPro" id="IPR007290">
    <property type="entry name" value="Arv1"/>
</dbReference>
<dbReference type="GO" id="GO:0006665">
    <property type="term" value="P:sphingolipid metabolic process"/>
    <property type="evidence" value="ECO:0007669"/>
    <property type="project" value="TreeGrafter"/>
</dbReference>
<keyword evidence="7 10" id="KW-0445">Lipid transport</keyword>
<dbReference type="PANTHER" id="PTHR14467">
    <property type="entry name" value="ARV1"/>
    <property type="match status" value="1"/>
</dbReference>
<evidence type="ECO:0000256" key="3">
    <source>
        <dbReference type="ARBA" id="ARBA00022448"/>
    </source>
</evidence>
<dbReference type="GO" id="GO:0097036">
    <property type="term" value="P:regulation of plasma membrane sterol distribution"/>
    <property type="evidence" value="ECO:0007669"/>
    <property type="project" value="UniProtKB-UniRule"/>
</dbReference>
<accession>A0A4U5NV15</accession>
<evidence type="ECO:0000313" key="12">
    <source>
        <dbReference type="Proteomes" id="UP000298663"/>
    </source>
</evidence>
<evidence type="ECO:0000256" key="7">
    <source>
        <dbReference type="ARBA" id="ARBA00023055"/>
    </source>
</evidence>
<evidence type="ECO:0000256" key="10">
    <source>
        <dbReference type="RuleBase" id="RU368065"/>
    </source>
</evidence>
<organism evidence="11 12">
    <name type="scientific">Steinernema carpocapsae</name>
    <name type="common">Entomopathogenic nematode</name>
    <dbReference type="NCBI Taxonomy" id="34508"/>
    <lineage>
        <taxon>Eukaryota</taxon>
        <taxon>Metazoa</taxon>
        <taxon>Ecdysozoa</taxon>
        <taxon>Nematoda</taxon>
        <taxon>Chromadorea</taxon>
        <taxon>Rhabditida</taxon>
        <taxon>Tylenchina</taxon>
        <taxon>Panagrolaimomorpha</taxon>
        <taxon>Strongyloidoidea</taxon>
        <taxon>Steinernematidae</taxon>
        <taxon>Steinernema</taxon>
    </lineage>
</organism>
<gene>
    <name evidence="11" type="ORF">L596_011759</name>
</gene>
<comment type="subcellular location">
    <subcellularLocation>
        <location evidence="1 10">Endoplasmic reticulum membrane</location>
        <topology evidence="1 10">Multi-pass membrane protein</topology>
    </subcellularLocation>
</comment>
<dbReference type="GO" id="GO:0032541">
    <property type="term" value="C:cortical endoplasmic reticulum"/>
    <property type="evidence" value="ECO:0007669"/>
    <property type="project" value="TreeGrafter"/>
</dbReference>
<dbReference type="Pfam" id="PF04161">
    <property type="entry name" value="Arv1"/>
    <property type="match status" value="1"/>
</dbReference>
<keyword evidence="4" id="KW-0812">Transmembrane</keyword>
<evidence type="ECO:0000256" key="2">
    <source>
        <dbReference type="ARBA" id="ARBA00009187"/>
    </source>
</evidence>
<keyword evidence="3 10" id="KW-0813">Transport</keyword>
<dbReference type="OrthoDB" id="2192830at2759"/>
<keyword evidence="12" id="KW-1185">Reference proteome</keyword>
<comment type="similarity">
    <text evidence="2 10">Belongs to the ARV1 family.</text>
</comment>
<evidence type="ECO:0000256" key="5">
    <source>
        <dbReference type="ARBA" id="ARBA00022824"/>
    </source>
</evidence>
<keyword evidence="8 10" id="KW-0443">Lipid metabolism</keyword>
<dbReference type="Proteomes" id="UP000298663">
    <property type="component" value="Unassembled WGS sequence"/>
</dbReference>
<dbReference type="EMBL" id="AZBU02000003">
    <property type="protein sequence ID" value="TKR87348.1"/>
    <property type="molecule type" value="Genomic_DNA"/>
</dbReference>
<dbReference type="AlphaFoldDB" id="A0A4U5NV15"/>
<evidence type="ECO:0000256" key="1">
    <source>
        <dbReference type="ARBA" id="ARBA00004477"/>
    </source>
</evidence>
<evidence type="ECO:0000313" key="11">
    <source>
        <dbReference type="EMBL" id="TKR87348.1"/>
    </source>
</evidence>
<comment type="function">
    <text evidence="10">Mediator of sterol homeostasis involved in sterol uptake, trafficking and distribution into membranes.</text>
</comment>
<dbReference type="GO" id="GO:0005789">
    <property type="term" value="C:endoplasmic reticulum membrane"/>
    <property type="evidence" value="ECO:0007669"/>
    <property type="project" value="UniProtKB-SubCell"/>
</dbReference>
<sequence length="97" mass="11039">MPMEPKESESDTAADAFVCINCDSPSSSIYQEYSKDVIRITECKKCGEIVDKYVEYDIVLVIMDLTLQYISAYRHLLINTKFKLLNDPVFGQTFASP</sequence>
<protein>
    <recommendedName>
        <fullName evidence="10">Protein ARV</fullName>
    </recommendedName>
</protein>
<evidence type="ECO:0000256" key="4">
    <source>
        <dbReference type="ARBA" id="ARBA00022692"/>
    </source>
</evidence>